<organism evidence="2 3">
    <name type="scientific">Streptomyces pseudovenezuelae</name>
    <dbReference type="NCBI Taxonomy" id="67350"/>
    <lineage>
        <taxon>Bacteria</taxon>
        <taxon>Bacillati</taxon>
        <taxon>Actinomycetota</taxon>
        <taxon>Actinomycetes</taxon>
        <taxon>Kitasatosporales</taxon>
        <taxon>Streptomycetaceae</taxon>
        <taxon>Streptomyces</taxon>
        <taxon>Streptomyces aurantiacus group</taxon>
    </lineage>
</organism>
<sequence length="66" mass="7261">MGRLIWDADAGPFHVVVDGRALSWHDLGEALSSFEGFRFRLTIEDSMADARSERVKAALGEPDTPS</sequence>
<evidence type="ECO:0000313" key="3">
    <source>
        <dbReference type="Proteomes" id="UP001160499"/>
    </source>
</evidence>
<keyword evidence="3" id="KW-1185">Reference proteome</keyword>
<reference evidence="2 3" key="1">
    <citation type="submission" date="2023-04" db="EMBL/GenBank/DDBJ databases">
        <title>Forest soil microbial communities from Buena Vista Peninsula, Colon Province, Panama.</title>
        <authorList>
            <person name="Bouskill N."/>
        </authorList>
    </citation>
    <scope>NUCLEOTIDE SEQUENCE [LARGE SCALE GENOMIC DNA]</scope>
    <source>
        <strain evidence="2 3">GGS1</strain>
    </source>
</reference>
<accession>A0ABT6M1P1</accession>
<dbReference type="InterPro" id="IPR056130">
    <property type="entry name" value="DUF7713"/>
</dbReference>
<evidence type="ECO:0000259" key="1">
    <source>
        <dbReference type="Pfam" id="PF24828"/>
    </source>
</evidence>
<evidence type="ECO:0000313" key="2">
    <source>
        <dbReference type="EMBL" id="MDH6222468.1"/>
    </source>
</evidence>
<dbReference type="Proteomes" id="UP001160499">
    <property type="component" value="Unassembled WGS sequence"/>
</dbReference>
<dbReference type="EMBL" id="JARXVH010000034">
    <property type="protein sequence ID" value="MDH6222468.1"/>
    <property type="molecule type" value="Genomic_DNA"/>
</dbReference>
<gene>
    <name evidence="2" type="ORF">M2283_009819</name>
</gene>
<proteinExistence type="predicted"/>
<protein>
    <recommendedName>
        <fullName evidence="1">DUF7713 domain-containing protein</fullName>
    </recommendedName>
</protein>
<comment type="caution">
    <text evidence="2">The sequence shown here is derived from an EMBL/GenBank/DDBJ whole genome shotgun (WGS) entry which is preliminary data.</text>
</comment>
<name>A0ABT6M1P1_9ACTN</name>
<dbReference type="Pfam" id="PF24828">
    <property type="entry name" value="DUF7713"/>
    <property type="match status" value="1"/>
</dbReference>
<feature type="domain" description="DUF7713" evidence="1">
    <location>
        <begin position="2"/>
        <end position="46"/>
    </location>
</feature>